<organism evidence="5">
    <name type="scientific">marine sediment metagenome</name>
    <dbReference type="NCBI Taxonomy" id="412755"/>
    <lineage>
        <taxon>unclassified sequences</taxon>
        <taxon>metagenomes</taxon>
        <taxon>ecological metagenomes</taxon>
    </lineage>
</organism>
<dbReference type="GO" id="GO:0015074">
    <property type="term" value="P:DNA integration"/>
    <property type="evidence" value="ECO:0007669"/>
    <property type="project" value="UniProtKB-KW"/>
</dbReference>
<dbReference type="AlphaFoldDB" id="X1AJW6"/>
<sequence length="99" mass="11376">RYLEERLPIEDNALIVGERGRRMCKCCFVDILNRYLEISGLKKKGYSAHSFRHSFATHLIESGADLFKVQKLLGHATLETTKVYINFNSSQMAKAVERL</sequence>
<dbReference type="Pfam" id="PF00589">
    <property type="entry name" value="Phage_integrase"/>
    <property type="match status" value="1"/>
</dbReference>
<dbReference type="InterPro" id="IPR050090">
    <property type="entry name" value="Tyrosine_recombinase_XerCD"/>
</dbReference>
<evidence type="ECO:0000256" key="1">
    <source>
        <dbReference type="ARBA" id="ARBA00004496"/>
    </source>
</evidence>
<dbReference type="PROSITE" id="PS51898">
    <property type="entry name" value="TYR_RECOMBINASE"/>
    <property type="match status" value="1"/>
</dbReference>
<dbReference type="InterPro" id="IPR002104">
    <property type="entry name" value="Integrase_catalytic"/>
</dbReference>
<dbReference type="InterPro" id="IPR011010">
    <property type="entry name" value="DNA_brk_join_enz"/>
</dbReference>
<dbReference type="SUPFAM" id="SSF56349">
    <property type="entry name" value="DNA breaking-rejoining enzymes"/>
    <property type="match status" value="1"/>
</dbReference>
<protein>
    <recommendedName>
        <fullName evidence="4">Tyr recombinase domain-containing protein</fullName>
    </recommendedName>
</protein>
<dbReference type="Gene3D" id="1.10.443.10">
    <property type="entry name" value="Intergrase catalytic core"/>
    <property type="match status" value="1"/>
</dbReference>
<gene>
    <name evidence="5" type="ORF">S01H4_31730</name>
</gene>
<accession>X1AJW6</accession>
<feature type="domain" description="Tyr recombinase" evidence="4">
    <location>
        <begin position="1"/>
        <end position="97"/>
    </location>
</feature>
<comment type="caution">
    <text evidence="5">The sequence shown here is derived from an EMBL/GenBank/DDBJ whole genome shotgun (WGS) entry which is preliminary data.</text>
</comment>
<dbReference type="GO" id="GO:0005737">
    <property type="term" value="C:cytoplasm"/>
    <property type="evidence" value="ECO:0007669"/>
    <property type="project" value="UniProtKB-SubCell"/>
</dbReference>
<dbReference type="EMBL" id="BART01016510">
    <property type="protein sequence ID" value="GAG82629.1"/>
    <property type="molecule type" value="Genomic_DNA"/>
</dbReference>
<dbReference type="GO" id="GO:0006310">
    <property type="term" value="P:DNA recombination"/>
    <property type="evidence" value="ECO:0007669"/>
    <property type="project" value="UniProtKB-KW"/>
</dbReference>
<dbReference type="PANTHER" id="PTHR30349">
    <property type="entry name" value="PHAGE INTEGRASE-RELATED"/>
    <property type="match status" value="1"/>
</dbReference>
<dbReference type="PANTHER" id="PTHR30349:SF77">
    <property type="entry name" value="TYROSINE RECOMBINASE XERC"/>
    <property type="match status" value="1"/>
</dbReference>
<comment type="subcellular location">
    <subcellularLocation>
        <location evidence="1">Cytoplasm</location>
    </subcellularLocation>
</comment>
<evidence type="ECO:0000259" key="4">
    <source>
        <dbReference type="PROSITE" id="PS51898"/>
    </source>
</evidence>
<reference evidence="5" key="1">
    <citation type="journal article" date="2014" name="Front. Microbiol.">
        <title>High frequency of phylogenetically diverse reductive dehalogenase-homologous genes in deep subseafloor sedimentary metagenomes.</title>
        <authorList>
            <person name="Kawai M."/>
            <person name="Futagami T."/>
            <person name="Toyoda A."/>
            <person name="Takaki Y."/>
            <person name="Nishi S."/>
            <person name="Hori S."/>
            <person name="Arai W."/>
            <person name="Tsubouchi T."/>
            <person name="Morono Y."/>
            <person name="Uchiyama I."/>
            <person name="Ito T."/>
            <person name="Fujiyama A."/>
            <person name="Inagaki F."/>
            <person name="Takami H."/>
        </authorList>
    </citation>
    <scope>NUCLEOTIDE SEQUENCE</scope>
    <source>
        <strain evidence="5">Expedition CK06-06</strain>
    </source>
</reference>
<evidence type="ECO:0000313" key="5">
    <source>
        <dbReference type="EMBL" id="GAG82629.1"/>
    </source>
</evidence>
<dbReference type="InterPro" id="IPR013762">
    <property type="entry name" value="Integrase-like_cat_sf"/>
</dbReference>
<evidence type="ECO:0000256" key="3">
    <source>
        <dbReference type="ARBA" id="ARBA00023172"/>
    </source>
</evidence>
<name>X1AJW6_9ZZZZ</name>
<feature type="non-terminal residue" evidence="5">
    <location>
        <position position="1"/>
    </location>
</feature>
<dbReference type="GO" id="GO:0003677">
    <property type="term" value="F:DNA binding"/>
    <property type="evidence" value="ECO:0007669"/>
    <property type="project" value="InterPro"/>
</dbReference>
<proteinExistence type="predicted"/>
<keyword evidence="3" id="KW-0233">DNA recombination</keyword>
<keyword evidence="2" id="KW-0229">DNA integration</keyword>
<evidence type="ECO:0000256" key="2">
    <source>
        <dbReference type="ARBA" id="ARBA00022908"/>
    </source>
</evidence>